<evidence type="ECO:0000256" key="4">
    <source>
        <dbReference type="ARBA" id="ARBA00022989"/>
    </source>
</evidence>
<reference evidence="7 8" key="1">
    <citation type="journal article" date="2019" name="Int. J. Syst. Evol. Microbiol.">
        <title>The Global Catalogue of Microorganisms (GCM) 10K type strain sequencing project: providing services to taxonomists for standard genome sequencing and annotation.</title>
        <authorList>
            <consortium name="The Broad Institute Genomics Platform"/>
            <consortium name="The Broad Institute Genome Sequencing Center for Infectious Disease"/>
            <person name="Wu L."/>
            <person name="Ma J."/>
        </authorList>
    </citation>
    <scope>NUCLEOTIDE SEQUENCE [LARGE SCALE GENOMIC DNA]</scope>
    <source>
        <strain evidence="7 8">JCM 12393</strain>
    </source>
</reference>
<feature type="transmembrane region" description="Helical" evidence="6">
    <location>
        <begin position="6"/>
        <end position="30"/>
    </location>
</feature>
<dbReference type="InterPro" id="IPR001123">
    <property type="entry name" value="LeuE-type"/>
</dbReference>
<dbReference type="PANTHER" id="PTHR30086">
    <property type="entry name" value="ARGININE EXPORTER PROTEIN ARGO"/>
    <property type="match status" value="1"/>
</dbReference>
<organism evidence="7 8">
    <name type="scientific">Kitasatospora putterlickiae</name>
    <dbReference type="NCBI Taxonomy" id="221725"/>
    <lineage>
        <taxon>Bacteria</taxon>
        <taxon>Bacillati</taxon>
        <taxon>Actinomycetota</taxon>
        <taxon>Actinomycetes</taxon>
        <taxon>Kitasatosporales</taxon>
        <taxon>Streptomycetaceae</taxon>
        <taxon>Kitasatospora</taxon>
    </lineage>
</organism>
<protein>
    <submittedName>
        <fullName evidence="7">LysE family transporter</fullName>
    </submittedName>
</protein>
<keyword evidence="3 6" id="KW-0812">Transmembrane</keyword>
<name>A0ABN1YE73_9ACTN</name>
<feature type="transmembrane region" description="Helical" evidence="6">
    <location>
        <begin position="185"/>
        <end position="204"/>
    </location>
</feature>
<sequence length="206" mass="20216">MTDALLSGLLAGYGVAVPVGAISVLVVTLASRVSLGRGLAAALGVATADGLYALAAVLGGAAIAPVIAPAAGALETVAAGVLVLLAARGLWTTFRDHREADGAPPPSPDSPWRTYAALLGLTLLNPLTVVYFTALVVGGHAGPGPLAPGLAFALAAFAASASWQVLLATGGALLRRALTGPRARLLTGLAGHTVVLALALRLALAA</sequence>
<accession>A0ABN1YE73</accession>
<dbReference type="Pfam" id="PF01810">
    <property type="entry name" value="LysE"/>
    <property type="match status" value="1"/>
</dbReference>
<keyword evidence="5 6" id="KW-0472">Membrane</keyword>
<evidence type="ECO:0000256" key="3">
    <source>
        <dbReference type="ARBA" id="ARBA00022692"/>
    </source>
</evidence>
<dbReference type="RefSeq" id="WP_344342063.1">
    <property type="nucleotide sequence ID" value="NZ_BAAAKJ010000322.1"/>
</dbReference>
<dbReference type="PANTHER" id="PTHR30086:SF20">
    <property type="entry name" value="ARGININE EXPORTER PROTEIN ARGO-RELATED"/>
    <property type="match status" value="1"/>
</dbReference>
<evidence type="ECO:0000256" key="6">
    <source>
        <dbReference type="SAM" id="Phobius"/>
    </source>
</evidence>
<comment type="subcellular location">
    <subcellularLocation>
        <location evidence="1">Cell membrane</location>
        <topology evidence="1">Multi-pass membrane protein</topology>
    </subcellularLocation>
</comment>
<keyword evidence="4 6" id="KW-1133">Transmembrane helix</keyword>
<evidence type="ECO:0000313" key="8">
    <source>
        <dbReference type="Proteomes" id="UP001499863"/>
    </source>
</evidence>
<evidence type="ECO:0000313" key="7">
    <source>
        <dbReference type="EMBL" id="GAA1407272.1"/>
    </source>
</evidence>
<feature type="transmembrane region" description="Helical" evidence="6">
    <location>
        <begin position="115"/>
        <end position="138"/>
    </location>
</feature>
<proteinExistence type="predicted"/>
<feature type="transmembrane region" description="Helical" evidence="6">
    <location>
        <begin position="150"/>
        <end position="173"/>
    </location>
</feature>
<evidence type="ECO:0000256" key="5">
    <source>
        <dbReference type="ARBA" id="ARBA00023136"/>
    </source>
</evidence>
<evidence type="ECO:0000256" key="1">
    <source>
        <dbReference type="ARBA" id="ARBA00004651"/>
    </source>
</evidence>
<dbReference type="EMBL" id="BAAAKJ010000322">
    <property type="protein sequence ID" value="GAA1407272.1"/>
    <property type="molecule type" value="Genomic_DNA"/>
</dbReference>
<gene>
    <name evidence="7" type="ORF">GCM10009639_55870</name>
</gene>
<dbReference type="Proteomes" id="UP001499863">
    <property type="component" value="Unassembled WGS sequence"/>
</dbReference>
<evidence type="ECO:0000256" key="2">
    <source>
        <dbReference type="ARBA" id="ARBA00022475"/>
    </source>
</evidence>
<comment type="caution">
    <text evidence="7">The sequence shown here is derived from an EMBL/GenBank/DDBJ whole genome shotgun (WGS) entry which is preliminary data.</text>
</comment>
<keyword evidence="8" id="KW-1185">Reference proteome</keyword>
<keyword evidence="2" id="KW-1003">Cell membrane</keyword>